<organism evidence="1 2">
    <name type="scientific">Eumeta variegata</name>
    <name type="common">Bagworm moth</name>
    <name type="synonym">Eumeta japonica</name>
    <dbReference type="NCBI Taxonomy" id="151549"/>
    <lineage>
        <taxon>Eukaryota</taxon>
        <taxon>Metazoa</taxon>
        <taxon>Ecdysozoa</taxon>
        <taxon>Arthropoda</taxon>
        <taxon>Hexapoda</taxon>
        <taxon>Insecta</taxon>
        <taxon>Pterygota</taxon>
        <taxon>Neoptera</taxon>
        <taxon>Endopterygota</taxon>
        <taxon>Lepidoptera</taxon>
        <taxon>Glossata</taxon>
        <taxon>Ditrysia</taxon>
        <taxon>Tineoidea</taxon>
        <taxon>Psychidae</taxon>
        <taxon>Oiketicinae</taxon>
        <taxon>Eumeta</taxon>
    </lineage>
</organism>
<name>A0A4C1WUC6_EUMVA</name>
<accession>A0A4C1WUC6</accession>
<evidence type="ECO:0000313" key="2">
    <source>
        <dbReference type="Proteomes" id="UP000299102"/>
    </source>
</evidence>
<gene>
    <name evidence="1" type="ORF">EVAR_29763_1</name>
</gene>
<keyword evidence="2" id="KW-1185">Reference proteome</keyword>
<dbReference type="EMBL" id="BGZK01000657">
    <property type="protein sequence ID" value="GBP54921.1"/>
    <property type="molecule type" value="Genomic_DNA"/>
</dbReference>
<sequence length="189" mass="21079">MKPRNDFKLFVFVGLSNSKTASFCNFFLEALWCLHPPSRAPAKRTQAPGINFCIANSVRSGNQTCSASAAERSPYRRFAHIQCTVFQRTVHEESINSDDLTLATTNYLLLEKINLDNMPDAATISETGMKKSKAKLAMTIDSSWYAHIKNKFAPMIRAIEDSSIVINVSTLTTMLMTSVIKSKLLDMCD</sequence>
<proteinExistence type="predicted"/>
<dbReference type="Proteomes" id="UP000299102">
    <property type="component" value="Unassembled WGS sequence"/>
</dbReference>
<dbReference type="AlphaFoldDB" id="A0A4C1WUC6"/>
<protein>
    <submittedName>
        <fullName evidence="1">Uncharacterized protein</fullName>
    </submittedName>
</protein>
<evidence type="ECO:0000313" key="1">
    <source>
        <dbReference type="EMBL" id="GBP54921.1"/>
    </source>
</evidence>
<comment type="caution">
    <text evidence="1">The sequence shown here is derived from an EMBL/GenBank/DDBJ whole genome shotgun (WGS) entry which is preliminary data.</text>
</comment>
<reference evidence="1 2" key="1">
    <citation type="journal article" date="2019" name="Commun. Biol.">
        <title>The bagworm genome reveals a unique fibroin gene that provides high tensile strength.</title>
        <authorList>
            <person name="Kono N."/>
            <person name="Nakamura H."/>
            <person name="Ohtoshi R."/>
            <person name="Tomita M."/>
            <person name="Numata K."/>
            <person name="Arakawa K."/>
        </authorList>
    </citation>
    <scope>NUCLEOTIDE SEQUENCE [LARGE SCALE GENOMIC DNA]</scope>
</reference>